<dbReference type="Bgee" id="ENSSSAG00000070542">
    <property type="expression patterns" value="Expressed in pituitary gland and 16 other cell types or tissues"/>
</dbReference>
<feature type="transmembrane region" description="Helical" evidence="11">
    <location>
        <begin position="117"/>
        <end position="138"/>
    </location>
</feature>
<dbReference type="RefSeq" id="XP_013985100.2">
    <property type="nucleotide sequence ID" value="XM_014129625.2"/>
</dbReference>
<evidence type="ECO:0000256" key="11">
    <source>
        <dbReference type="SAM" id="Phobius"/>
    </source>
</evidence>
<dbReference type="PRINTS" id="PR01077">
    <property type="entry name" value="CLAUDIN"/>
</dbReference>
<feature type="transmembrane region" description="Helical" evidence="11">
    <location>
        <begin position="79"/>
        <end position="102"/>
    </location>
</feature>
<dbReference type="InterPro" id="IPR017974">
    <property type="entry name" value="Claudin_CS"/>
</dbReference>
<evidence type="ECO:0000313" key="12">
    <source>
        <dbReference type="Proteomes" id="UP001652741"/>
    </source>
</evidence>
<evidence type="ECO:0000256" key="9">
    <source>
        <dbReference type="ARBA" id="ARBA00023136"/>
    </source>
</evidence>
<keyword evidence="6 11" id="KW-0812">Transmembrane</keyword>
<sequence>MASFALELVGVILSVLGWILSIVSCALPMWRVTAFIGANIVTAQVYWEGLWMSCVFQSTGQMQCKVYDSMLALPQDLQAARALTVVTILLGVVALLVATIGAKCTNCIEEEGVKAKVMVSAGVAFILASLTQMVPVSWSAHTIIQEFYNPIIPSAQKMEIGAGMSMGMEIVGIALGVIGFILGIVVCALPMWKVTAFIGANIITAQTIWEGLWMNCVTQSTGQMQCKIYDSMLALPQDLQAARAMTVIAIVLGILGVMVSIVGAKCTNCIDDESSKSKVMIISGIFFILAGILVLIPVSWSANTIIRDFYNPILVEAQRRELGASLYIGWGSAALLLIGGAMLCCSCPPKEEKRYKPPRMAYSAPRSVSGGAAGYDRKDYV</sequence>
<name>A0A1S3L2R6_SALSA</name>
<dbReference type="PANTHER" id="PTHR12002">
    <property type="entry name" value="CLAUDIN"/>
    <property type="match status" value="1"/>
</dbReference>
<dbReference type="InterPro" id="IPR004031">
    <property type="entry name" value="PMP22/EMP/MP20/Claudin"/>
</dbReference>
<evidence type="ECO:0000256" key="4">
    <source>
        <dbReference type="ARBA" id="ARBA00022427"/>
    </source>
</evidence>
<dbReference type="PaxDb" id="8030-ENSSSAP00000089482"/>
<dbReference type="Gene3D" id="1.20.140.150">
    <property type="match status" value="2"/>
</dbReference>
<dbReference type="GeneID" id="106563774"/>
<keyword evidence="7" id="KW-0965">Cell junction</keyword>
<feature type="transmembrane region" description="Helical" evidence="11">
    <location>
        <begin position="6"/>
        <end position="27"/>
    </location>
</feature>
<protein>
    <submittedName>
        <fullName evidence="13">Claudin-3</fullName>
    </submittedName>
</protein>
<organism evidence="12 13">
    <name type="scientific">Salmo salar</name>
    <name type="common">Atlantic salmon</name>
    <dbReference type="NCBI Taxonomy" id="8030"/>
    <lineage>
        <taxon>Eukaryota</taxon>
        <taxon>Metazoa</taxon>
        <taxon>Chordata</taxon>
        <taxon>Craniata</taxon>
        <taxon>Vertebrata</taxon>
        <taxon>Euteleostomi</taxon>
        <taxon>Actinopterygii</taxon>
        <taxon>Neopterygii</taxon>
        <taxon>Teleostei</taxon>
        <taxon>Protacanthopterygii</taxon>
        <taxon>Salmoniformes</taxon>
        <taxon>Salmonidae</taxon>
        <taxon>Salmoninae</taxon>
        <taxon>Salmo</taxon>
    </lineage>
</organism>
<evidence type="ECO:0000256" key="7">
    <source>
        <dbReference type="ARBA" id="ARBA00022949"/>
    </source>
</evidence>
<evidence type="ECO:0000313" key="13">
    <source>
        <dbReference type="RefSeq" id="XP_013985100.2"/>
    </source>
</evidence>
<evidence type="ECO:0000256" key="5">
    <source>
        <dbReference type="ARBA" id="ARBA00022475"/>
    </source>
</evidence>
<feature type="transmembrane region" description="Helical" evidence="11">
    <location>
        <begin position="241"/>
        <end position="267"/>
    </location>
</feature>
<dbReference type="PROSITE" id="PS01346">
    <property type="entry name" value="CLAUDIN"/>
    <property type="match status" value="2"/>
</dbReference>
<feature type="region of interest" description="Disordered" evidence="10">
    <location>
        <begin position="360"/>
        <end position="381"/>
    </location>
</feature>
<keyword evidence="4" id="KW-0796">Tight junction</keyword>
<feature type="transmembrane region" description="Helical" evidence="11">
    <location>
        <begin position="170"/>
        <end position="192"/>
    </location>
</feature>
<feature type="transmembrane region" description="Helical" evidence="11">
    <location>
        <begin position="322"/>
        <end position="345"/>
    </location>
</feature>
<dbReference type="AlphaFoldDB" id="A0A1S3L2R6"/>
<keyword evidence="9 11" id="KW-0472">Membrane</keyword>
<evidence type="ECO:0000256" key="8">
    <source>
        <dbReference type="ARBA" id="ARBA00022989"/>
    </source>
</evidence>
<dbReference type="GO" id="GO:0005923">
    <property type="term" value="C:bicellular tight junction"/>
    <property type="evidence" value="ECO:0007669"/>
    <property type="project" value="UniProtKB-SubCell"/>
</dbReference>
<evidence type="ECO:0000256" key="2">
    <source>
        <dbReference type="ARBA" id="ARBA00004651"/>
    </source>
</evidence>
<keyword evidence="8 11" id="KW-1133">Transmembrane helix</keyword>
<evidence type="ECO:0000256" key="10">
    <source>
        <dbReference type="SAM" id="MobiDB-lite"/>
    </source>
</evidence>
<evidence type="ECO:0000256" key="1">
    <source>
        <dbReference type="ARBA" id="ARBA00004435"/>
    </source>
</evidence>
<dbReference type="Pfam" id="PF00822">
    <property type="entry name" value="PMP22_Claudin"/>
    <property type="match status" value="1"/>
</dbReference>
<dbReference type="InterPro" id="IPR006187">
    <property type="entry name" value="Claudin"/>
</dbReference>
<evidence type="ECO:0000256" key="3">
    <source>
        <dbReference type="ARBA" id="ARBA00008295"/>
    </source>
</evidence>
<feature type="transmembrane region" description="Helical" evidence="11">
    <location>
        <begin position="279"/>
        <end position="302"/>
    </location>
</feature>
<keyword evidence="12" id="KW-1185">Reference proteome</keyword>
<dbReference type="GO" id="GO:0005198">
    <property type="term" value="F:structural molecule activity"/>
    <property type="evidence" value="ECO:0007669"/>
    <property type="project" value="InterPro"/>
</dbReference>
<evidence type="ECO:0000256" key="6">
    <source>
        <dbReference type="ARBA" id="ARBA00022692"/>
    </source>
</evidence>
<dbReference type="GO" id="GO:0005886">
    <property type="term" value="C:plasma membrane"/>
    <property type="evidence" value="ECO:0007669"/>
    <property type="project" value="UniProtKB-SubCell"/>
</dbReference>
<dbReference type="STRING" id="8030.ENSSSAP00000089482"/>
<dbReference type="Proteomes" id="UP001652741">
    <property type="component" value="Chromosome ssa11"/>
</dbReference>
<accession>A0A1S3L2R6</accession>
<keyword evidence="5" id="KW-1003">Cell membrane</keyword>
<gene>
    <name evidence="13" type="primary">cldn3c</name>
</gene>
<comment type="similarity">
    <text evidence="3">Belongs to the claudin family.</text>
</comment>
<proteinExistence type="inferred from homology"/>
<reference evidence="13" key="1">
    <citation type="submission" date="2025-08" db="UniProtKB">
        <authorList>
            <consortium name="RefSeq"/>
        </authorList>
    </citation>
    <scope>IDENTIFICATION</scope>
</reference>
<comment type="subcellular location">
    <subcellularLocation>
        <location evidence="1">Cell junction</location>
        <location evidence="1">Tight junction</location>
    </subcellularLocation>
    <subcellularLocation>
        <location evidence="2">Cell membrane</location>
        <topology evidence="2">Multi-pass membrane protein</topology>
    </subcellularLocation>
</comment>
<dbReference type="KEGG" id="sasa:106563774"/>